<dbReference type="Proteomes" id="UP000198034">
    <property type="component" value="Unassembled WGS sequence"/>
</dbReference>
<gene>
    <name evidence="1" type="ORF">BWK62_14870</name>
</gene>
<reference evidence="1 2" key="1">
    <citation type="journal article" date="2017" name="Infect. Genet. Evol.">
        <title>Comparative genome analysis of fish pathogen Flavobacterium columnare reveals extensive sequence diversity within the species.</title>
        <authorList>
            <person name="Kayansamruaj P."/>
            <person name="Dong H.T."/>
            <person name="Hirono I."/>
            <person name="Kondo H."/>
            <person name="Senapin S."/>
            <person name="Rodkhum C."/>
        </authorList>
    </citation>
    <scope>NUCLEOTIDE SEQUENCE [LARGE SCALE GENOMIC DNA]</scope>
    <source>
        <strain evidence="1 2">1214</strain>
    </source>
</reference>
<accession>A0A246G775</accession>
<sequence length="299" mass="34497">MQLKMRKYIILILLYLFNFGYSQDGCWFSSLFKDFDKLTPEYKAFFNANSDAMYAYEQLYKAGRTGLKQNKKALEAFITAKNNAKLKELGFTDQLLAKVNGYNPASYDEILTDLDKLGDFLTQNNIKLENFQSTIGILVGNNANYRQGVHWIIQDIGKETAFANKTLTLEVSINNARETLSSIDLVCNACANGRNINIEYKSGPGSIKSETIKKQFIERDLFNANSLNEIQWRMKNTNLTKEKLVEWLIEHKSSLNNPKARKLFEDFGKQKQANLSIDDTDDLIDFFKKNDEWYNLIFK</sequence>
<evidence type="ECO:0000313" key="1">
    <source>
        <dbReference type="EMBL" id="OWP74180.1"/>
    </source>
</evidence>
<organism evidence="1 2">
    <name type="scientific">Flavobacterium columnare</name>
    <dbReference type="NCBI Taxonomy" id="996"/>
    <lineage>
        <taxon>Bacteria</taxon>
        <taxon>Pseudomonadati</taxon>
        <taxon>Bacteroidota</taxon>
        <taxon>Flavobacteriia</taxon>
        <taxon>Flavobacteriales</taxon>
        <taxon>Flavobacteriaceae</taxon>
        <taxon>Flavobacterium</taxon>
    </lineage>
</organism>
<proteinExistence type="predicted"/>
<dbReference type="EMBL" id="MTCY01000089">
    <property type="protein sequence ID" value="OWP74180.1"/>
    <property type="molecule type" value="Genomic_DNA"/>
</dbReference>
<dbReference type="AlphaFoldDB" id="A0A246G775"/>
<name>A0A246G775_9FLAO</name>
<protein>
    <submittedName>
        <fullName evidence="1">Uncharacterized protein</fullName>
    </submittedName>
</protein>
<comment type="caution">
    <text evidence="1">The sequence shown here is derived from an EMBL/GenBank/DDBJ whole genome shotgun (WGS) entry which is preliminary data.</text>
</comment>
<evidence type="ECO:0000313" key="2">
    <source>
        <dbReference type="Proteomes" id="UP000198034"/>
    </source>
</evidence>